<protein>
    <recommendedName>
        <fullName evidence="4">DUF4879 domain-containing protein</fullName>
    </recommendedName>
</protein>
<proteinExistence type="predicted"/>
<dbReference type="EMBL" id="CP001804">
    <property type="protein sequence ID" value="ACY13692.1"/>
    <property type="molecule type" value="Genomic_DNA"/>
</dbReference>
<feature type="signal peptide" evidence="1">
    <location>
        <begin position="1"/>
        <end position="26"/>
    </location>
</feature>
<evidence type="ECO:0008006" key="4">
    <source>
        <dbReference type="Google" id="ProtNLM"/>
    </source>
</evidence>
<dbReference type="Pfam" id="PF16219">
    <property type="entry name" value="DUF4879"/>
    <property type="match status" value="1"/>
</dbReference>
<name>D0LRZ5_HALO1</name>
<evidence type="ECO:0000313" key="3">
    <source>
        <dbReference type="Proteomes" id="UP000001880"/>
    </source>
</evidence>
<feature type="chain" id="PRO_5003011484" description="DUF4879 domain-containing protein" evidence="1">
    <location>
        <begin position="27"/>
        <end position="208"/>
    </location>
</feature>
<evidence type="ECO:0000256" key="1">
    <source>
        <dbReference type="SAM" id="SignalP"/>
    </source>
</evidence>
<accession>D0LRZ5</accession>
<dbReference type="HOGENOM" id="CLU_1319446_0_0_7"/>
<organism evidence="2 3">
    <name type="scientific">Haliangium ochraceum (strain DSM 14365 / JCM 11303 / SMP-2)</name>
    <dbReference type="NCBI Taxonomy" id="502025"/>
    <lineage>
        <taxon>Bacteria</taxon>
        <taxon>Pseudomonadati</taxon>
        <taxon>Myxococcota</taxon>
        <taxon>Polyangia</taxon>
        <taxon>Haliangiales</taxon>
        <taxon>Kofleriaceae</taxon>
        <taxon>Haliangium</taxon>
    </lineage>
</organism>
<dbReference type="KEGG" id="hoh:Hoch_1105"/>
<dbReference type="AlphaFoldDB" id="D0LRZ5"/>
<reference evidence="2 3" key="1">
    <citation type="journal article" date="2010" name="Stand. Genomic Sci.">
        <title>Complete genome sequence of Haliangium ochraceum type strain (SMP-2).</title>
        <authorList>
            <consortium name="US DOE Joint Genome Institute (JGI-PGF)"/>
            <person name="Ivanova N."/>
            <person name="Daum C."/>
            <person name="Lang E."/>
            <person name="Abt B."/>
            <person name="Kopitz M."/>
            <person name="Saunders E."/>
            <person name="Lapidus A."/>
            <person name="Lucas S."/>
            <person name="Glavina Del Rio T."/>
            <person name="Nolan M."/>
            <person name="Tice H."/>
            <person name="Copeland A."/>
            <person name="Cheng J.F."/>
            <person name="Chen F."/>
            <person name="Bruce D."/>
            <person name="Goodwin L."/>
            <person name="Pitluck S."/>
            <person name="Mavromatis K."/>
            <person name="Pati A."/>
            <person name="Mikhailova N."/>
            <person name="Chen A."/>
            <person name="Palaniappan K."/>
            <person name="Land M."/>
            <person name="Hauser L."/>
            <person name="Chang Y.J."/>
            <person name="Jeffries C.D."/>
            <person name="Detter J.C."/>
            <person name="Brettin T."/>
            <person name="Rohde M."/>
            <person name="Goker M."/>
            <person name="Bristow J."/>
            <person name="Markowitz V."/>
            <person name="Eisen J.A."/>
            <person name="Hugenholtz P."/>
            <person name="Kyrpides N.C."/>
            <person name="Klenk H.P."/>
        </authorList>
    </citation>
    <scope>NUCLEOTIDE SEQUENCE [LARGE SCALE GENOMIC DNA]</scope>
    <source>
        <strain evidence="3">DSM 14365 / CIP 107738 / JCM 11303 / AJ 13395 / SMP-2</strain>
    </source>
</reference>
<dbReference type="InterPro" id="IPR032624">
    <property type="entry name" value="DUF4879"/>
</dbReference>
<sequence>MQTKRIFLSTILLSATFLVASAHSYAGGNDTSQHGGYEVGDVYRGDKVHRSAVTLPRFTAEELENIGFPADDEYVVEAPAPGITYFQIVGICSSYSGGCNPATYTWESIDAYQTSTVFNHGGSIVGTAVLEYGYGNGGANLGGVSGSNYDIEYLCGSMSNLHSCSTGETVTGFLKFYSFSGPQGGSLSANTSSIAYPFGFWSDSLYIL</sequence>
<dbReference type="eggNOG" id="ENOG5031DZH">
    <property type="taxonomic scope" value="Bacteria"/>
</dbReference>
<keyword evidence="3" id="KW-1185">Reference proteome</keyword>
<keyword evidence="1" id="KW-0732">Signal</keyword>
<dbReference type="Proteomes" id="UP000001880">
    <property type="component" value="Chromosome"/>
</dbReference>
<gene>
    <name evidence="2" type="ordered locus">Hoch_1105</name>
</gene>
<evidence type="ECO:0000313" key="2">
    <source>
        <dbReference type="EMBL" id="ACY13692.1"/>
    </source>
</evidence>